<dbReference type="GO" id="GO:0005634">
    <property type="term" value="C:nucleus"/>
    <property type="evidence" value="ECO:0007669"/>
    <property type="project" value="EnsemblFungi"/>
</dbReference>
<keyword evidence="3" id="KW-0677">Repeat</keyword>
<dbReference type="InterPro" id="IPR011989">
    <property type="entry name" value="ARM-like"/>
</dbReference>
<dbReference type="OrthoDB" id="16066at2759"/>
<dbReference type="SUPFAM" id="SSF48371">
    <property type="entry name" value="ARM repeat"/>
    <property type="match status" value="3"/>
</dbReference>
<dbReference type="PANTHER" id="PTHR23346">
    <property type="entry name" value="TRANSLATIONAL ACTIVATOR GCN1-RELATED"/>
    <property type="match status" value="1"/>
</dbReference>
<evidence type="ECO:0000313" key="8">
    <source>
        <dbReference type="Proteomes" id="UP000094236"/>
    </source>
</evidence>
<feature type="domain" description="Proteasome component Ecm29 N-terminal" evidence="5">
    <location>
        <begin position="9"/>
        <end position="533"/>
    </location>
</feature>
<dbReference type="Pfam" id="PF24492">
    <property type="entry name" value="HEAT_ECM29"/>
    <property type="match status" value="1"/>
</dbReference>
<accession>A0A1E4U330</accession>
<dbReference type="GO" id="GO:0060090">
    <property type="term" value="F:molecular adaptor activity"/>
    <property type="evidence" value="ECO:0007669"/>
    <property type="project" value="EnsemblFungi"/>
</dbReference>
<dbReference type="Pfam" id="PF13001">
    <property type="entry name" value="ECM29_N"/>
    <property type="match status" value="1"/>
</dbReference>
<dbReference type="GO" id="GO:0043248">
    <property type="term" value="P:proteasome assembly"/>
    <property type="evidence" value="ECO:0007669"/>
    <property type="project" value="EnsemblFungi"/>
</dbReference>
<evidence type="ECO:0000313" key="7">
    <source>
        <dbReference type="EMBL" id="ODV98410.1"/>
    </source>
</evidence>
<evidence type="ECO:0000256" key="2">
    <source>
        <dbReference type="ARBA" id="ARBA00022490"/>
    </source>
</evidence>
<dbReference type="Proteomes" id="UP000094236">
    <property type="component" value="Unassembled WGS sequence"/>
</dbReference>
<dbReference type="PANTHER" id="PTHR23346:SF19">
    <property type="entry name" value="PROTEASOME ADAPTER AND SCAFFOLD PROTEIN ECM29"/>
    <property type="match status" value="1"/>
</dbReference>
<dbReference type="InterPro" id="IPR016024">
    <property type="entry name" value="ARM-type_fold"/>
</dbReference>
<organism evidence="7 8">
    <name type="scientific">Pachysolen tannophilus NRRL Y-2460</name>
    <dbReference type="NCBI Taxonomy" id="669874"/>
    <lineage>
        <taxon>Eukaryota</taxon>
        <taxon>Fungi</taxon>
        <taxon>Dikarya</taxon>
        <taxon>Ascomycota</taxon>
        <taxon>Saccharomycotina</taxon>
        <taxon>Pichiomycetes</taxon>
        <taxon>Pachysolenaceae</taxon>
        <taxon>Pachysolen</taxon>
    </lineage>
</organism>
<reference evidence="8" key="1">
    <citation type="submission" date="2016-05" db="EMBL/GenBank/DDBJ databases">
        <title>Comparative genomics of biotechnologically important yeasts.</title>
        <authorList>
            <consortium name="DOE Joint Genome Institute"/>
            <person name="Riley R."/>
            <person name="Haridas S."/>
            <person name="Wolfe K.H."/>
            <person name="Lopes M.R."/>
            <person name="Hittinger C.T."/>
            <person name="Goker M."/>
            <person name="Salamov A."/>
            <person name="Wisecaver J."/>
            <person name="Long T.M."/>
            <person name="Aerts A.L."/>
            <person name="Barry K."/>
            <person name="Choi C."/>
            <person name="Clum A."/>
            <person name="Coughlan A.Y."/>
            <person name="Deshpande S."/>
            <person name="Douglass A.P."/>
            <person name="Hanson S.J."/>
            <person name="Klenk H.-P."/>
            <person name="Labutti K."/>
            <person name="Lapidus A."/>
            <person name="Lindquist E."/>
            <person name="Lipzen A."/>
            <person name="Meier-Kolthoff J.P."/>
            <person name="Ohm R.A."/>
            <person name="Otillar R.P."/>
            <person name="Pangilinan J."/>
            <person name="Peng Y."/>
            <person name="Rokas A."/>
            <person name="Rosa C.A."/>
            <person name="Scheuner C."/>
            <person name="Sibirny A.A."/>
            <person name="Slot J.C."/>
            <person name="Stielow J.B."/>
            <person name="Sun H."/>
            <person name="Kurtzman C.P."/>
            <person name="Blackwell M."/>
            <person name="Grigoriev I.V."/>
            <person name="Jeffries T.W."/>
        </authorList>
    </citation>
    <scope>NUCLEOTIDE SEQUENCE [LARGE SCALE GENOMIC DNA]</scope>
    <source>
        <strain evidence="8">NRRL Y-2460</strain>
    </source>
</reference>
<dbReference type="InterPro" id="IPR024372">
    <property type="entry name" value="Ecm29_N"/>
</dbReference>
<name>A0A1E4U330_PACTA</name>
<sequence length="1899" mass="213344">MTDAELALVNKVELRIALADTDEKFESSLKLYLAPLLLKLASPNSEVRTTILKSVQHLITRINAATSIKLPIDALLKQVKSPKVADGLDPTSVQLYSALFVSKGIDRLSQEEQKKLIPEVIHGISDLQPSIASRCFHILCKLILNYKQPARATKEANDIRVDFLQFDKFPKDEQFICTCFTKLFLFVPVVNTNGTNTISENYSCPGLSNSDCKFLTTQAGVSFNSTHLTNYKLAILKFISTGFDDKYLLIPLLVASTDSSSSVSDQANSLLKKLTIDYEDGLSIEKLILMIVGNQPLGVKPVKSTLQEKIISNILLRSRFATKSAYISKISSLGLNSDYLKLKQAAIQFIQWVTQNVSSNEISTDVADNESSSFNVTIAAQLKNDLLTDSWSESNSNTRNYAAYVKQRTSQYQALGVILKKNSKLLDNLNYIEFLFDSLRTDLPELRSSIQDALSGLTVHLPNLSHKDKLALKELLYSLLINDETIDECKRSEATSAKHAIEGLYSCRYIAIKYVNCCFSFEDPDARIMCILGTSLNNRTNVIEEALKGLHPYWFSILQSSNSNEFKPTADLLGYNRNVKFPKFANMVSSLSKVVDSSKNGKKSSLRFAMTNAIKFTLQTLVMESIEGKQTVVITDREWDVRLEKSLEYDENVLKLVTEKLTKLSLKVEEENVELDFENNIIRNSLDSFLQIILNEFIGNSINKNDPKVLFGKTFNRILSLSSSATVFKLIPAISNLFKLLKDSSTSVSESLIRYISQAIGIIASHEENSVDSILKLIDDINGASMDMEVKTLALGYLISRLCLRGRCSVLSQTIYENLLEEILNGLKSSNTRVINFSMEAISQLAIFGALGPEVVLTDSVQSYRAKFIEEIRPKVKKCNEKATITWAHLSLTVEDPENSEFDEMGFSDFEKSVYDTHVSKQIEYLFTSGEAITIVASGWNSKVLNRSIDIQGPLKIRLIKNFSRLSFLIEKILNACSNTKPSLRRAGCIWLLSLVQYCGHLKPVKDVAAEMHLAFMRFLADRDEIIQESASRGLSMIFEMGDTDLKHTLVRGLLKSFTDSTSAAILTSGSVSEDTQLFEPGILKTEDGSVSSYKDILNLASEVGDPSLVYKFMSLARNSALWSSRKGVVFGLGSILSKSSLDQLLMTNDKLFKKLIPKLYRYRYDPSTSVQNSMNDIWNTLVIDTSKTISAHFDLILNELLSGMGNKEWRVRQASTVALLDLLQTVPLEKYENRLEEIWNMSLRSVDDIKDSVRKEGNQLTRTLATILIRSIDFASGASLTKASNILSKLIPTLLGPNGLLSDVEDVRNFALETILSLCKKSGVAIRPFIPNLIDQLIMLMSTLEPQIINYLTLNADKYKLKASEIDAKRLQSIGHSPMMDAIESLLDMVDDDLMKDLVPVLRSSIRNSIGLPSKAAGSRVLVTLVVRHLYVVKPHGDQLLKICIHEIKDRNETIASSYASAAGYLCRIASIDAVVSLSKKLKAMYFESDDTRERQIAGMTCESISKYSGDRFSSVSSAFLPFVFVAKHDPDKSVRTFFENEWVDNVSGKGAISYYIGEICALVDEYLDSQKYLIRKVCAESIADACENIDGGLNGMSSKVTYQLFKVILNACKGRTWAGKESVLAALVFLAIKSKKFVYDNEEDDDLLEKINKVILTEAGRNNKEYKKHVIKIMGEYVGSFNEIIEEYVKTMSEVLDDNYYENESDDDDYNVKEFKKLKTGDHENTKSSRKNLRREEERLSLVESLVSAFNIHEDDGKFFYSNELLSLTLNSFLKIYNTDFIVPTWRSYISTCKNMSSLCIKFTIISTKIDLHDEILELFKLSYMQLFKYLDFTIENCRIQFIRCNDKLLKMLSNINANINDVAALKSLIFDNLKVIRDRETSSVVRVELNHALDNN</sequence>
<dbReference type="GO" id="GO:0000502">
    <property type="term" value="C:proteasome complex"/>
    <property type="evidence" value="ECO:0007669"/>
    <property type="project" value="UniProtKB-KW"/>
</dbReference>
<protein>
    <recommendedName>
        <fullName evidence="9">TATA-binding protein interacting (TIP20) domain-containing protein</fullName>
    </recommendedName>
</protein>
<proteinExistence type="predicted"/>
<feature type="domain" description="Proteasome adapter and scaffold protein ECM29 HEAT-repeat" evidence="6">
    <location>
        <begin position="1327"/>
        <end position="1488"/>
    </location>
</feature>
<dbReference type="EMBL" id="KV454011">
    <property type="protein sequence ID" value="ODV98410.1"/>
    <property type="molecule type" value="Genomic_DNA"/>
</dbReference>
<dbReference type="STRING" id="669874.A0A1E4U330"/>
<evidence type="ECO:0000256" key="4">
    <source>
        <dbReference type="ARBA" id="ARBA00022942"/>
    </source>
</evidence>
<dbReference type="GO" id="GO:0005737">
    <property type="term" value="C:cytoplasm"/>
    <property type="evidence" value="ECO:0007669"/>
    <property type="project" value="UniProtKB-SubCell"/>
</dbReference>
<dbReference type="Pfam" id="PF23731">
    <property type="entry name" value="ARM_ECM29_C"/>
    <property type="match status" value="1"/>
</dbReference>
<keyword evidence="8" id="KW-1185">Reference proteome</keyword>
<dbReference type="InterPro" id="IPR055443">
    <property type="entry name" value="HEAT_ECM29"/>
</dbReference>
<dbReference type="Gene3D" id="1.25.10.10">
    <property type="entry name" value="Leucine-rich Repeat Variant"/>
    <property type="match status" value="1"/>
</dbReference>
<keyword evidence="2" id="KW-0963">Cytoplasm</keyword>
<dbReference type="GO" id="GO:0036503">
    <property type="term" value="P:ERAD pathway"/>
    <property type="evidence" value="ECO:0007669"/>
    <property type="project" value="TreeGrafter"/>
</dbReference>
<comment type="subcellular location">
    <subcellularLocation>
        <location evidence="1">Cytoplasm</location>
    </subcellularLocation>
</comment>
<keyword evidence="4" id="KW-0647">Proteasome</keyword>
<dbReference type="GO" id="GO:0042030">
    <property type="term" value="F:ATPase inhibitor activity"/>
    <property type="evidence" value="ECO:0007669"/>
    <property type="project" value="EnsemblFungi"/>
</dbReference>
<evidence type="ECO:0000256" key="3">
    <source>
        <dbReference type="ARBA" id="ARBA00022737"/>
    </source>
</evidence>
<evidence type="ECO:0008006" key="9">
    <source>
        <dbReference type="Google" id="ProtNLM"/>
    </source>
</evidence>
<evidence type="ECO:0000259" key="6">
    <source>
        <dbReference type="Pfam" id="PF24492"/>
    </source>
</evidence>
<gene>
    <name evidence="7" type="ORF">PACTADRAFT_185071</name>
</gene>
<evidence type="ECO:0000259" key="5">
    <source>
        <dbReference type="Pfam" id="PF13001"/>
    </source>
</evidence>
<evidence type="ECO:0000256" key="1">
    <source>
        <dbReference type="ARBA" id="ARBA00004496"/>
    </source>
</evidence>